<dbReference type="Gene3D" id="3.40.50.700">
    <property type="entry name" value="NADH:ubiquinone oxidoreductase-like, 20kDa subunit"/>
    <property type="match status" value="1"/>
</dbReference>
<evidence type="ECO:0000256" key="5">
    <source>
        <dbReference type="ARBA" id="ARBA00011771"/>
    </source>
</evidence>
<protein>
    <submittedName>
        <fullName evidence="15">Hydrogenase small subunit</fullName>
    </submittedName>
</protein>
<evidence type="ECO:0000256" key="11">
    <source>
        <dbReference type="ARBA" id="ARBA00023014"/>
    </source>
</evidence>
<gene>
    <name evidence="15" type="ORF">V8247_02400</name>
</gene>
<comment type="subcellular location">
    <subcellularLocation>
        <location evidence="3">Cell envelope</location>
    </subcellularLocation>
</comment>
<keyword evidence="8" id="KW-0732">Signal</keyword>
<dbReference type="PANTHER" id="PTHR30013:SF7">
    <property type="entry name" value="HYDROGENASE-2 SMALL CHAIN"/>
    <property type="match status" value="1"/>
</dbReference>
<dbReference type="InterPro" id="IPR019546">
    <property type="entry name" value="TAT_signal_bac_arc"/>
</dbReference>
<evidence type="ECO:0000256" key="8">
    <source>
        <dbReference type="ARBA" id="ARBA00022729"/>
    </source>
</evidence>
<dbReference type="InterPro" id="IPR001821">
    <property type="entry name" value="NiFe_hydrogenase_ssu"/>
</dbReference>
<dbReference type="InterPro" id="IPR037024">
    <property type="entry name" value="NiFe_Hase_small_N_sf"/>
</dbReference>
<keyword evidence="6" id="KW-0004">4Fe-4S</keyword>
<feature type="domain" description="Cytochrome-c3 hydrogenase C-terminal" evidence="14">
    <location>
        <begin position="229"/>
        <end position="311"/>
    </location>
</feature>
<evidence type="ECO:0000256" key="3">
    <source>
        <dbReference type="ARBA" id="ARBA00004196"/>
    </source>
</evidence>
<feature type="domain" description="NADH:ubiquinone oxidoreductase-like 20kDa subunit" evidence="13">
    <location>
        <begin position="58"/>
        <end position="209"/>
    </location>
</feature>
<evidence type="ECO:0000259" key="13">
    <source>
        <dbReference type="Pfam" id="PF01058"/>
    </source>
</evidence>
<comment type="cofactor">
    <cofactor evidence="1">
        <name>[3Fe-4S] cluster</name>
        <dbReference type="ChEBI" id="CHEBI:21137"/>
    </cofactor>
</comment>
<keyword evidence="10" id="KW-0408">Iron</keyword>
<dbReference type="PROSITE" id="PS51318">
    <property type="entry name" value="TAT"/>
    <property type="match status" value="1"/>
</dbReference>
<evidence type="ECO:0000256" key="4">
    <source>
        <dbReference type="ARBA" id="ARBA00006605"/>
    </source>
</evidence>
<keyword evidence="7" id="KW-0479">Metal-binding</keyword>
<dbReference type="Pfam" id="PF01058">
    <property type="entry name" value="Oxidored_q6"/>
    <property type="match status" value="1"/>
</dbReference>
<keyword evidence="16" id="KW-1185">Reference proteome</keyword>
<evidence type="ECO:0000256" key="6">
    <source>
        <dbReference type="ARBA" id="ARBA00022485"/>
    </source>
</evidence>
<dbReference type="Gene3D" id="4.10.480.10">
    <property type="entry name" value="Cytochrome-c3 hydrogenase, C-terminal domain"/>
    <property type="match status" value="1"/>
</dbReference>
<dbReference type="InterPro" id="IPR006311">
    <property type="entry name" value="TAT_signal"/>
</dbReference>
<dbReference type="PIRSF" id="PIRSF000310">
    <property type="entry name" value="NiFe_hyd_ssu"/>
    <property type="match status" value="1"/>
</dbReference>
<keyword evidence="12" id="KW-0003">3Fe-4S</keyword>
<accession>A0ABZ2J4L0</accession>
<dbReference type="SUPFAM" id="SSF56770">
    <property type="entry name" value="HydA/Nqo6-like"/>
    <property type="match status" value="1"/>
</dbReference>
<sequence>MDIASLRKPELTRRDFMKVAGMTAAYFGISQALTPQIVQALENNAGKAAVIWLEGQSCTGCTESFLNNLEPSATSILLDTISLRYHETAMAASGHQAEAALQATIAEGGYVLVIEGSIPLAEDGAFCTVAGKPFTEIVRETAKNAAAIICVGACATYGGIPRSGPTDAVGYLFRGKELHHYFDDVGAKPVINLPTCPLHNERLTATIVHYLTFGTVPELDQYNRPYAFYGKIQHDNCTRRGNYDTGRFVTDFGNPDQHGFCLILKGCKGPVAKQDCWDRKWNNRGNYCIDAGHPCVACSNPEFYEDTSPLYAHNYDFGLPPL</sequence>
<dbReference type="NCBIfam" id="TIGR00391">
    <property type="entry name" value="hydA"/>
    <property type="match status" value="1"/>
</dbReference>
<evidence type="ECO:0000256" key="10">
    <source>
        <dbReference type="ARBA" id="ARBA00023004"/>
    </source>
</evidence>
<dbReference type="Proteomes" id="UP001375370">
    <property type="component" value="Chromosome"/>
</dbReference>
<name>A0ABZ2J4L0_9CHLR</name>
<dbReference type="EMBL" id="CP146612">
    <property type="protein sequence ID" value="WWX25841.1"/>
    <property type="molecule type" value="Genomic_DNA"/>
</dbReference>
<evidence type="ECO:0000256" key="7">
    <source>
        <dbReference type="ARBA" id="ARBA00022723"/>
    </source>
</evidence>
<evidence type="ECO:0000256" key="9">
    <source>
        <dbReference type="ARBA" id="ARBA00023002"/>
    </source>
</evidence>
<comment type="similarity">
    <text evidence="4">Belongs to the [NiFe]/[NiFeSe] hydrogenase small subunit family.</text>
</comment>
<organism evidence="15 16">
    <name type="scientific">Candidatus Dehalogenimonas loeffleri</name>
    <dbReference type="NCBI Taxonomy" id="3127115"/>
    <lineage>
        <taxon>Bacteria</taxon>
        <taxon>Bacillati</taxon>
        <taxon>Chloroflexota</taxon>
        <taxon>Dehalococcoidia</taxon>
        <taxon>Dehalococcoidales</taxon>
        <taxon>Dehalococcoidaceae</taxon>
        <taxon>Dehalogenimonas</taxon>
    </lineage>
</organism>
<keyword evidence="9" id="KW-0560">Oxidoreductase</keyword>
<dbReference type="PANTHER" id="PTHR30013">
    <property type="entry name" value="NIFE / NIFESE HYDROGENASE SMALL SUBUNIT FAMILY MEMBER"/>
    <property type="match status" value="1"/>
</dbReference>
<dbReference type="InterPro" id="IPR037148">
    <property type="entry name" value="NiFe-Hase_small_C_sf"/>
</dbReference>
<dbReference type="RefSeq" id="WP_338738402.1">
    <property type="nucleotide sequence ID" value="NZ_CP146612.1"/>
</dbReference>
<dbReference type="InterPro" id="IPR027394">
    <property type="entry name" value="Cytochrome-c3_hydrogenase_C"/>
</dbReference>
<evidence type="ECO:0000256" key="1">
    <source>
        <dbReference type="ARBA" id="ARBA00001927"/>
    </source>
</evidence>
<evidence type="ECO:0000256" key="12">
    <source>
        <dbReference type="ARBA" id="ARBA00023291"/>
    </source>
</evidence>
<proteinExistence type="inferred from homology"/>
<comment type="subunit">
    <text evidence="5">Heterodimer of a large and a small subunit.</text>
</comment>
<dbReference type="InterPro" id="IPR006137">
    <property type="entry name" value="NADH_UbQ_OxRdtase-like_20kDa"/>
</dbReference>
<keyword evidence="11" id="KW-0411">Iron-sulfur</keyword>
<reference evidence="15 16" key="1">
    <citation type="submission" date="2024-03" db="EMBL/GenBank/DDBJ databases">
        <title>A Dehalogenimonas Isolated from Estuarine Sediments Dihaloeliminates Chlorinated Alkanes.</title>
        <authorList>
            <person name="Yang Y."/>
            <person name="Wang H."/>
        </authorList>
    </citation>
    <scope>NUCLEOTIDE SEQUENCE [LARGE SCALE GENOMIC DNA]</scope>
    <source>
        <strain evidence="15 16">W</strain>
    </source>
</reference>
<evidence type="ECO:0000259" key="14">
    <source>
        <dbReference type="Pfam" id="PF14720"/>
    </source>
</evidence>
<dbReference type="Pfam" id="PF14720">
    <property type="entry name" value="NiFe_hyd_SSU_C"/>
    <property type="match status" value="1"/>
</dbReference>
<comment type="cofactor">
    <cofactor evidence="2">
        <name>[4Fe-4S] cluster</name>
        <dbReference type="ChEBI" id="CHEBI:49883"/>
    </cofactor>
</comment>
<evidence type="ECO:0000256" key="2">
    <source>
        <dbReference type="ARBA" id="ARBA00001966"/>
    </source>
</evidence>
<dbReference type="NCBIfam" id="TIGR01409">
    <property type="entry name" value="TAT_signal_seq"/>
    <property type="match status" value="1"/>
</dbReference>
<dbReference type="PRINTS" id="PR00614">
    <property type="entry name" value="NIHGNASESMLL"/>
</dbReference>
<evidence type="ECO:0000313" key="16">
    <source>
        <dbReference type="Proteomes" id="UP001375370"/>
    </source>
</evidence>
<evidence type="ECO:0000313" key="15">
    <source>
        <dbReference type="EMBL" id="WWX25841.1"/>
    </source>
</evidence>